<dbReference type="InterPro" id="IPR004045">
    <property type="entry name" value="Glutathione_S-Trfase_N"/>
</dbReference>
<dbReference type="InterPro" id="IPR010987">
    <property type="entry name" value="Glutathione-S-Trfase_C-like"/>
</dbReference>
<dbReference type="InterPro" id="IPR036249">
    <property type="entry name" value="Thioredoxin-like_sf"/>
</dbReference>
<feature type="domain" description="GST C-terminal" evidence="2">
    <location>
        <begin position="79"/>
        <end position="197"/>
    </location>
</feature>
<dbReference type="EMBL" id="AQQZ01000004">
    <property type="protein sequence ID" value="KNG93513.1"/>
    <property type="molecule type" value="Genomic_DNA"/>
</dbReference>
<dbReference type="PROSITE" id="PS50404">
    <property type="entry name" value="GST_NTER"/>
    <property type="match status" value="1"/>
</dbReference>
<dbReference type="InterPro" id="IPR004046">
    <property type="entry name" value="GST_C"/>
</dbReference>
<dbReference type="Gene3D" id="1.20.1050.10">
    <property type="match status" value="1"/>
</dbReference>
<dbReference type="OrthoDB" id="9810080at2"/>
<keyword evidence="4" id="KW-1185">Reference proteome</keyword>
<dbReference type="Pfam" id="PF00043">
    <property type="entry name" value="GST_C"/>
    <property type="match status" value="1"/>
</dbReference>
<dbReference type="GO" id="GO:0016740">
    <property type="term" value="F:transferase activity"/>
    <property type="evidence" value="ECO:0007669"/>
    <property type="project" value="UniProtKB-KW"/>
</dbReference>
<comment type="caution">
    <text evidence="3">The sequence shown here is derived from an EMBL/GenBank/DDBJ whole genome shotgun (WGS) entry which is preliminary data.</text>
</comment>
<accession>A0A0L1JQ48</accession>
<gene>
    <name evidence="3" type="ORF">ATO11_09840</name>
</gene>
<dbReference type="SUPFAM" id="SSF47616">
    <property type="entry name" value="GST C-terminal domain-like"/>
    <property type="match status" value="1"/>
</dbReference>
<dbReference type="Pfam" id="PF13417">
    <property type="entry name" value="GST_N_3"/>
    <property type="match status" value="1"/>
</dbReference>
<name>A0A0L1JQ48_9RHOB</name>
<dbReference type="SFLD" id="SFLDS00019">
    <property type="entry name" value="Glutathione_Transferase_(cytos"/>
    <property type="match status" value="1"/>
</dbReference>
<dbReference type="InterPro" id="IPR036282">
    <property type="entry name" value="Glutathione-S-Trfase_C_sf"/>
</dbReference>
<keyword evidence="3" id="KW-0808">Transferase</keyword>
<dbReference type="PATRIC" id="fig|1317121.7.peg.2642"/>
<dbReference type="PANTHER" id="PTHR44051:SF8">
    <property type="entry name" value="GLUTATHIONE S-TRANSFERASE GSTA"/>
    <property type="match status" value="1"/>
</dbReference>
<evidence type="ECO:0000259" key="2">
    <source>
        <dbReference type="PROSITE" id="PS50405"/>
    </source>
</evidence>
<feature type="domain" description="GST N-terminal" evidence="1">
    <location>
        <begin position="1"/>
        <end position="75"/>
    </location>
</feature>
<dbReference type="AlphaFoldDB" id="A0A0L1JQ48"/>
<dbReference type="SUPFAM" id="SSF52833">
    <property type="entry name" value="Thioredoxin-like"/>
    <property type="match status" value="1"/>
</dbReference>
<dbReference type="RefSeq" id="WP_050530698.1">
    <property type="nucleotide sequence ID" value="NZ_AQQZ01000004.1"/>
</dbReference>
<dbReference type="Gene3D" id="3.40.30.10">
    <property type="entry name" value="Glutaredoxin"/>
    <property type="match status" value="1"/>
</dbReference>
<dbReference type="CDD" id="cd03046">
    <property type="entry name" value="GST_N_GTT1_like"/>
    <property type="match status" value="1"/>
</dbReference>
<evidence type="ECO:0000259" key="1">
    <source>
        <dbReference type="PROSITE" id="PS50404"/>
    </source>
</evidence>
<dbReference type="PANTHER" id="PTHR44051">
    <property type="entry name" value="GLUTATHIONE S-TRANSFERASE-RELATED"/>
    <property type="match status" value="1"/>
</dbReference>
<reference evidence="3 4" key="1">
    <citation type="journal article" date="2015" name="Int. J. Syst. Evol. Microbiol.">
        <title>Aestuariivita atlantica sp. nov., isolated from deep sea sediment of the Atlantic Ocean.</title>
        <authorList>
            <person name="Li G."/>
            <person name="Lai Q."/>
            <person name="Du Y."/>
            <person name="Liu X."/>
            <person name="Sun F."/>
            <person name="Shao Z."/>
        </authorList>
    </citation>
    <scope>NUCLEOTIDE SEQUENCE [LARGE SCALE GENOMIC DNA]</scope>
    <source>
        <strain evidence="3 4">22II-S11-z3</strain>
    </source>
</reference>
<protein>
    <submittedName>
        <fullName evidence="3">Glutathione S-transferase</fullName>
    </submittedName>
</protein>
<evidence type="ECO:0000313" key="4">
    <source>
        <dbReference type="Proteomes" id="UP000036938"/>
    </source>
</evidence>
<proteinExistence type="predicted"/>
<organism evidence="3 4">
    <name type="scientific">Pseudaestuariivita atlantica</name>
    <dbReference type="NCBI Taxonomy" id="1317121"/>
    <lineage>
        <taxon>Bacteria</taxon>
        <taxon>Pseudomonadati</taxon>
        <taxon>Pseudomonadota</taxon>
        <taxon>Alphaproteobacteria</taxon>
        <taxon>Rhodobacterales</taxon>
        <taxon>Paracoccaceae</taxon>
        <taxon>Pseudaestuariivita</taxon>
    </lineage>
</organism>
<dbReference type="InterPro" id="IPR040079">
    <property type="entry name" value="Glutathione_S-Trfase"/>
</dbReference>
<evidence type="ECO:0000313" key="3">
    <source>
        <dbReference type="EMBL" id="KNG93513.1"/>
    </source>
</evidence>
<dbReference type="STRING" id="1317121.ATO11_09840"/>
<dbReference type="Proteomes" id="UP000036938">
    <property type="component" value="Unassembled WGS sequence"/>
</dbReference>
<dbReference type="PROSITE" id="PS50405">
    <property type="entry name" value="GST_CTER"/>
    <property type="match status" value="1"/>
</dbReference>
<sequence length="197" mass="22048">MYRLIGLPRTRTFRVMWLMEELALDYIHEPHPPQSDDVLKASHLGKIPVLIDGEDAISDSVAIMTYLADKHGGCTHPAGTIARARQDAVTNQVIDELDAVLWTAARHSFILPKEHRVPAIKDSLRWEFDRNAERLAARLDGPFIAGDRFTIADILATHCLNWAYSAKFMVGNRALLDYAKEMRARPGYKAADARAAG</sequence>